<evidence type="ECO:0000256" key="2">
    <source>
        <dbReference type="ARBA" id="ARBA00005568"/>
    </source>
</evidence>
<accession>A0A327Y0S3</accession>
<feature type="binding site" evidence="5">
    <location>
        <position position="115"/>
    </location>
    <ligand>
        <name>substrate</name>
    </ligand>
</feature>
<sequence>MVDLTALRAPLFVPANRPDRFAKAAASGACAVILDLEDAVDPGAKEAARAALSCDFTELPVIVRINPAGTPWHDADLDAVTALRCAAVMLPKAEDPARIATIAARTGHAILALIETARGLSRARDIAAQRAVTRLAFGSIDFCADLGCDHDRDTLRSVRLELVLAARLAGLAAPLDGVTTDLTDLAITEDDTRHARSLGMTGKLCIHPRQVAPVRRGFAPTGAELDWAARVLASGDGAVAVDGAMVDAPVRQRARMILAQRDGS</sequence>
<evidence type="ECO:0000259" key="7">
    <source>
        <dbReference type="Pfam" id="PF03328"/>
    </source>
</evidence>
<comment type="similarity">
    <text evidence="2">Belongs to the HpcH/HpaI aldolase family.</text>
</comment>
<keyword evidence="9" id="KW-1185">Reference proteome</keyword>
<evidence type="ECO:0000256" key="4">
    <source>
        <dbReference type="ARBA" id="ARBA00022842"/>
    </source>
</evidence>
<evidence type="ECO:0000256" key="3">
    <source>
        <dbReference type="ARBA" id="ARBA00022723"/>
    </source>
</evidence>
<dbReference type="SUPFAM" id="SSF51621">
    <property type="entry name" value="Phosphoenolpyruvate/pyruvate domain"/>
    <property type="match status" value="1"/>
</dbReference>
<comment type="caution">
    <text evidence="8">The sequence shown here is derived from an EMBL/GenBank/DDBJ whole genome shotgun (WGS) entry which is preliminary data.</text>
</comment>
<feature type="binding site" evidence="5">
    <location>
        <position position="64"/>
    </location>
    <ligand>
        <name>substrate</name>
    </ligand>
</feature>
<dbReference type="Gene3D" id="3.20.20.60">
    <property type="entry name" value="Phosphoenolpyruvate-binding domains"/>
    <property type="match status" value="1"/>
</dbReference>
<protein>
    <submittedName>
        <fullName evidence="8">Citrate lyase subunit beta/citryl-CoA lyase</fullName>
    </submittedName>
</protein>
<dbReference type="InterPro" id="IPR015813">
    <property type="entry name" value="Pyrv/PenolPyrv_kinase-like_dom"/>
</dbReference>
<reference evidence="8 9" key="1">
    <citation type="submission" date="2018-06" db="EMBL/GenBank/DDBJ databases">
        <title>Genomic Encyclopedia of Archaeal and Bacterial Type Strains, Phase II (KMG-II): from individual species to whole genera.</title>
        <authorList>
            <person name="Goeker M."/>
        </authorList>
    </citation>
    <scope>NUCLEOTIDE SEQUENCE [LARGE SCALE GENOMIC DNA]</scope>
    <source>
        <strain evidence="8 9">DSM 22011</strain>
    </source>
</reference>
<dbReference type="InterPro" id="IPR040442">
    <property type="entry name" value="Pyrv_kinase-like_dom_sf"/>
</dbReference>
<dbReference type="RefSeq" id="WP_009505745.1">
    <property type="nucleotide sequence ID" value="NZ_LIGK01000059.1"/>
</dbReference>
<dbReference type="Proteomes" id="UP000249165">
    <property type="component" value="Unassembled WGS sequence"/>
</dbReference>
<keyword evidence="3 6" id="KW-0479">Metal-binding</keyword>
<feature type="domain" description="HpcH/HpaI aldolase/citrate lyase" evidence="7">
    <location>
        <begin position="9"/>
        <end position="208"/>
    </location>
</feature>
<dbReference type="InterPro" id="IPR005000">
    <property type="entry name" value="Aldolase/citrate-lyase_domain"/>
</dbReference>
<name>A0A327Y0S3_9RHOB</name>
<comment type="cofactor">
    <cofactor evidence="1">
        <name>Mg(2+)</name>
        <dbReference type="ChEBI" id="CHEBI:18420"/>
    </cofactor>
</comment>
<evidence type="ECO:0000256" key="6">
    <source>
        <dbReference type="PIRSR" id="PIRSR015582-2"/>
    </source>
</evidence>
<dbReference type="Pfam" id="PF03328">
    <property type="entry name" value="HpcH_HpaI"/>
    <property type="match status" value="1"/>
</dbReference>
<keyword evidence="8" id="KW-0456">Lyase</keyword>
<evidence type="ECO:0000313" key="9">
    <source>
        <dbReference type="Proteomes" id="UP000249165"/>
    </source>
</evidence>
<dbReference type="InterPro" id="IPR011206">
    <property type="entry name" value="Citrate_lyase_beta/mcl1/mcl2"/>
</dbReference>
<dbReference type="PANTHER" id="PTHR32308">
    <property type="entry name" value="LYASE BETA SUBUNIT, PUTATIVE (AFU_ORTHOLOGUE AFUA_4G13030)-RELATED"/>
    <property type="match status" value="1"/>
</dbReference>
<evidence type="ECO:0000256" key="1">
    <source>
        <dbReference type="ARBA" id="ARBA00001946"/>
    </source>
</evidence>
<gene>
    <name evidence="8" type="ORF">ATI53_104529</name>
</gene>
<evidence type="ECO:0000256" key="5">
    <source>
        <dbReference type="PIRSR" id="PIRSR015582-1"/>
    </source>
</evidence>
<dbReference type="PANTHER" id="PTHR32308:SF10">
    <property type="entry name" value="CITRATE LYASE SUBUNIT BETA"/>
    <property type="match status" value="1"/>
</dbReference>
<dbReference type="OrthoDB" id="9800547at2"/>
<organism evidence="8 9">
    <name type="scientific">Salipiger aestuarii</name>
    <dbReference type="NCBI Taxonomy" id="568098"/>
    <lineage>
        <taxon>Bacteria</taxon>
        <taxon>Pseudomonadati</taxon>
        <taxon>Pseudomonadota</taxon>
        <taxon>Alphaproteobacteria</taxon>
        <taxon>Rhodobacterales</taxon>
        <taxon>Roseobacteraceae</taxon>
        <taxon>Salipiger</taxon>
    </lineage>
</organism>
<feature type="binding site" evidence="6">
    <location>
        <position position="141"/>
    </location>
    <ligand>
        <name>Mg(2+)</name>
        <dbReference type="ChEBI" id="CHEBI:18420"/>
    </ligand>
</feature>
<dbReference type="GO" id="GO:0006107">
    <property type="term" value="P:oxaloacetate metabolic process"/>
    <property type="evidence" value="ECO:0007669"/>
    <property type="project" value="TreeGrafter"/>
</dbReference>
<dbReference type="PIRSF" id="PIRSF015582">
    <property type="entry name" value="Cit_lyase_B"/>
    <property type="match status" value="1"/>
</dbReference>
<keyword evidence="4 6" id="KW-0460">Magnesium</keyword>
<evidence type="ECO:0000313" key="8">
    <source>
        <dbReference type="EMBL" id="RAK12009.1"/>
    </source>
</evidence>
<dbReference type="AlphaFoldDB" id="A0A327Y0S3"/>
<proteinExistence type="inferred from homology"/>
<feature type="binding site" evidence="6">
    <location>
        <position position="115"/>
    </location>
    <ligand>
        <name>Mg(2+)</name>
        <dbReference type="ChEBI" id="CHEBI:18420"/>
    </ligand>
</feature>
<dbReference type="EMBL" id="QLMG01000045">
    <property type="protein sequence ID" value="RAK12009.1"/>
    <property type="molecule type" value="Genomic_DNA"/>
</dbReference>
<dbReference type="GO" id="GO:0000287">
    <property type="term" value="F:magnesium ion binding"/>
    <property type="evidence" value="ECO:0007669"/>
    <property type="project" value="TreeGrafter"/>
</dbReference>
<dbReference type="GO" id="GO:0016829">
    <property type="term" value="F:lyase activity"/>
    <property type="evidence" value="ECO:0007669"/>
    <property type="project" value="UniProtKB-KW"/>
</dbReference>